<dbReference type="OrthoDB" id="5783533at2759"/>
<evidence type="ECO:0000256" key="4">
    <source>
        <dbReference type="ARBA" id="ARBA00022786"/>
    </source>
</evidence>
<comment type="similarity">
    <text evidence="1">Belongs to the zyg-11 family.</text>
</comment>
<dbReference type="AlphaFoldDB" id="A0A1D2MLQ3"/>
<evidence type="ECO:0000256" key="6">
    <source>
        <dbReference type="ARBA" id="ARBA00081214"/>
    </source>
</evidence>
<evidence type="ECO:0000313" key="10">
    <source>
        <dbReference type="EMBL" id="ODM93999.1"/>
    </source>
</evidence>
<evidence type="ECO:0000313" key="11">
    <source>
        <dbReference type="Proteomes" id="UP000094527"/>
    </source>
</evidence>
<sequence length="969" mass="109816">MGFHDNLYGSSYYNEEDLLQSDEYPPPLVNICARYCVNHLSKTLLEKIPSEEPIEPQISSNFTLRPGVRLPSELSEKIFCYLDKHTTTAELLRYESSSSSSSGGSSSSEDEDVEEQENNDLRLIDARGMPERVILEEFERRRVARQRRRRRRRRRRIEHNERGGRRKMLWNGYGAAEPGDPEIIPEAIEVVGFDAIVQPLFGNPSHLPLTKLNLRDSTALTDELLCKLLVHKPRELDIHDCPKLTSASLDAINSNSQNLVSLNIGSTTQLLPSVCTENDYFLATPKLMKLVVWNLNTNIPMYWSSLTGSFAVTLTSLDLSGCGEFEDFEFLRKFQRLRSLVLYNVLVSGRVVEESDEDAMEDDQCYPHFVLVLEDDGSGDENIVVHRRRLEKLVNKLVGPICQLKELRHLDISTSVDPSSSSLALSPNGNNLIGSVPLTPWSNYPNPNQILSTIVQNLPNLTHLDISGTNLAGRGVAVRGEQEAQASNTRLCDIPGLNCRVDNPLEFLGLYGTAHDASHRHCIPAKRVSGDKDECQILVACEAYIHRHEVLEKVLNDLFHLFRSERGTHITQSLRLILRAMNLHPSEKHVQISGSASLFYIVKNEQHVQGGGTEQEVINPPMKRMILSTIVNAMAIHKVDSTMARNGCLTICHFRIPQDVMFIYAKLVKILLKILGQSIGPHHRHESFVERIAIYLLNSLACQVEGWHKRLVGDLGAMKRMLQLIRDRLSRPECDDVMEIAWSTMWNVTDETPENCEKFLKNEGMVLFLKCLQTFPNKPELLRNMMGLLGNVAEVGGLRNQLMTSEFISVFCELLDSTQDNIEVSYNAAGVLAHILSDGQEAWTITTPSRNVIQESMVRNVNRWNINSTRNINYRSFEPILRLLRITHTRECQLWAAWALANLTRVYPEKYVPLVEKENGLPPLNDLINEPGDESQIHENVKKYARTTLRNVDEFNKKGKIDLSTYMDG</sequence>
<keyword evidence="11" id="KW-1185">Reference proteome</keyword>
<evidence type="ECO:0000256" key="7">
    <source>
        <dbReference type="SAM" id="MobiDB-lite"/>
    </source>
</evidence>
<evidence type="ECO:0000256" key="5">
    <source>
        <dbReference type="ARBA" id="ARBA00067612"/>
    </source>
</evidence>
<reference evidence="10 11" key="1">
    <citation type="journal article" date="2016" name="Genome Biol. Evol.">
        <title>Gene Family Evolution Reflects Adaptation to Soil Environmental Stressors in the Genome of the Collembolan Orchesella cincta.</title>
        <authorList>
            <person name="Faddeeva-Vakhrusheva A."/>
            <person name="Derks M.F."/>
            <person name="Anvar S.Y."/>
            <person name="Agamennone V."/>
            <person name="Suring W."/>
            <person name="Smit S."/>
            <person name="van Straalen N.M."/>
            <person name="Roelofs D."/>
        </authorList>
    </citation>
    <scope>NUCLEOTIDE SEQUENCE [LARGE SCALE GENOMIC DNA]</scope>
    <source>
        <tissue evidence="10">Mixed pool</tissue>
    </source>
</reference>
<evidence type="ECO:0000256" key="1">
    <source>
        <dbReference type="ARBA" id="ARBA00009420"/>
    </source>
</evidence>
<feature type="compositionally biased region" description="Low complexity" evidence="7">
    <location>
        <begin position="96"/>
        <end position="107"/>
    </location>
</feature>
<dbReference type="Gene3D" id="1.25.10.10">
    <property type="entry name" value="Leucine-rich Repeat Variant"/>
    <property type="match status" value="1"/>
</dbReference>
<evidence type="ECO:0000259" key="9">
    <source>
        <dbReference type="Pfam" id="PF25013"/>
    </source>
</evidence>
<dbReference type="FunFam" id="1.25.10.10:FF:000111">
    <property type="entry name" value="Protein zer-1 homolog"/>
    <property type="match status" value="1"/>
</dbReference>
<dbReference type="InterPro" id="IPR056845">
    <property type="entry name" value="LRR_Zer-1"/>
</dbReference>
<feature type="domain" description="Zer-1-like leucine-rich repeats region" evidence="9">
    <location>
        <begin position="443"/>
        <end position="513"/>
    </location>
</feature>
<dbReference type="InterPro" id="IPR032675">
    <property type="entry name" value="LRR_dom_sf"/>
</dbReference>
<dbReference type="InterPro" id="IPR055142">
    <property type="entry name" value="ZER1-like_C"/>
</dbReference>
<dbReference type="Proteomes" id="UP000094527">
    <property type="component" value="Unassembled WGS sequence"/>
</dbReference>
<dbReference type="InterPro" id="IPR051341">
    <property type="entry name" value="Zyg-11_UBL_adapter"/>
</dbReference>
<keyword evidence="4" id="KW-0833">Ubl conjugation pathway</keyword>
<organism evidence="10 11">
    <name type="scientific">Orchesella cincta</name>
    <name type="common">Springtail</name>
    <name type="synonym">Podura cincta</name>
    <dbReference type="NCBI Taxonomy" id="48709"/>
    <lineage>
        <taxon>Eukaryota</taxon>
        <taxon>Metazoa</taxon>
        <taxon>Ecdysozoa</taxon>
        <taxon>Arthropoda</taxon>
        <taxon>Hexapoda</taxon>
        <taxon>Collembola</taxon>
        <taxon>Entomobryomorpha</taxon>
        <taxon>Entomobryoidea</taxon>
        <taxon>Orchesellidae</taxon>
        <taxon>Orchesellinae</taxon>
        <taxon>Orchesella</taxon>
    </lineage>
</organism>
<name>A0A1D2MLQ3_ORCCI</name>
<dbReference type="Pfam" id="PF22964">
    <property type="entry name" value="ZER1-like_2nd"/>
    <property type="match status" value="1"/>
</dbReference>
<gene>
    <name evidence="10" type="ORF">Ocin01_12678</name>
</gene>
<dbReference type="PANTHER" id="PTHR12904:SF23">
    <property type="entry name" value="PROTEIN ZER-1 HOMOLOG"/>
    <property type="match status" value="1"/>
</dbReference>
<dbReference type="SUPFAM" id="SSF52047">
    <property type="entry name" value="RNI-like"/>
    <property type="match status" value="1"/>
</dbReference>
<dbReference type="SUPFAM" id="SSF48371">
    <property type="entry name" value="ARM repeat"/>
    <property type="match status" value="1"/>
</dbReference>
<proteinExistence type="inferred from homology"/>
<dbReference type="EMBL" id="LJIJ01000873">
    <property type="protein sequence ID" value="ODM93999.1"/>
    <property type="molecule type" value="Genomic_DNA"/>
</dbReference>
<evidence type="ECO:0000259" key="8">
    <source>
        <dbReference type="Pfam" id="PF22964"/>
    </source>
</evidence>
<feature type="compositionally biased region" description="Acidic residues" evidence="7">
    <location>
        <begin position="108"/>
        <end position="118"/>
    </location>
</feature>
<protein>
    <recommendedName>
        <fullName evidence="5">Protein zer-1 homolog</fullName>
    </recommendedName>
    <alternativeName>
        <fullName evidence="6">Zyg-11 homolog B-like protein</fullName>
    </alternativeName>
</protein>
<dbReference type="GO" id="GO:0031462">
    <property type="term" value="C:Cul2-RING ubiquitin ligase complex"/>
    <property type="evidence" value="ECO:0007669"/>
    <property type="project" value="TreeGrafter"/>
</dbReference>
<feature type="region of interest" description="Disordered" evidence="7">
    <location>
        <begin position="94"/>
        <end position="122"/>
    </location>
</feature>
<accession>A0A1D2MLQ3</accession>
<evidence type="ECO:0000256" key="3">
    <source>
        <dbReference type="ARBA" id="ARBA00022737"/>
    </source>
</evidence>
<dbReference type="InterPro" id="IPR011989">
    <property type="entry name" value="ARM-like"/>
</dbReference>
<evidence type="ECO:0000256" key="2">
    <source>
        <dbReference type="ARBA" id="ARBA00022614"/>
    </source>
</evidence>
<dbReference type="Pfam" id="PF25013">
    <property type="entry name" value="LRR_Zer-1"/>
    <property type="match status" value="1"/>
</dbReference>
<dbReference type="InterPro" id="IPR016024">
    <property type="entry name" value="ARM-type_fold"/>
</dbReference>
<comment type="caution">
    <text evidence="10">The sequence shown here is derived from an EMBL/GenBank/DDBJ whole genome shotgun (WGS) entry which is preliminary data.</text>
</comment>
<dbReference type="PANTHER" id="PTHR12904">
    <property type="match status" value="1"/>
</dbReference>
<feature type="domain" description="Protein zer-1 homolog-like C-terminal" evidence="8">
    <location>
        <begin position="580"/>
        <end position="953"/>
    </location>
</feature>
<dbReference type="STRING" id="48709.A0A1D2MLQ3"/>
<keyword evidence="2" id="KW-0433">Leucine-rich repeat</keyword>
<keyword evidence="3" id="KW-0677">Repeat</keyword>
<dbReference type="Gene3D" id="3.80.10.10">
    <property type="entry name" value="Ribonuclease Inhibitor"/>
    <property type="match status" value="2"/>
</dbReference>